<dbReference type="InParanoid" id="A0A139WNC6"/>
<organism evidence="2 3">
    <name type="scientific">Tribolium castaneum</name>
    <name type="common">Red flour beetle</name>
    <dbReference type="NCBI Taxonomy" id="7070"/>
    <lineage>
        <taxon>Eukaryota</taxon>
        <taxon>Metazoa</taxon>
        <taxon>Ecdysozoa</taxon>
        <taxon>Arthropoda</taxon>
        <taxon>Hexapoda</taxon>
        <taxon>Insecta</taxon>
        <taxon>Pterygota</taxon>
        <taxon>Neoptera</taxon>
        <taxon>Endopterygota</taxon>
        <taxon>Coleoptera</taxon>
        <taxon>Polyphaga</taxon>
        <taxon>Cucujiformia</taxon>
        <taxon>Tenebrionidae</taxon>
        <taxon>Tenebrionidae incertae sedis</taxon>
        <taxon>Tribolium</taxon>
    </lineage>
</organism>
<proteinExistence type="predicted"/>
<dbReference type="Proteomes" id="UP000007266">
    <property type="component" value="Linkage group 2"/>
</dbReference>
<dbReference type="AlphaFoldDB" id="A0A139WNC6"/>
<dbReference type="EMBL" id="KQ971312">
    <property type="protein sequence ID" value="KYB29393.1"/>
    <property type="molecule type" value="Genomic_DNA"/>
</dbReference>
<feature type="signal peptide" evidence="1">
    <location>
        <begin position="1"/>
        <end position="32"/>
    </location>
</feature>
<evidence type="ECO:0000313" key="3">
    <source>
        <dbReference type="Proteomes" id="UP000007266"/>
    </source>
</evidence>
<accession>A0A139WNC6</accession>
<evidence type="ECO:0000313" key="2">
    <source>
        <dbReference type="EMBL" id="KYB29393.1"/>
    </source>
</evidence>
<reference evidence="2 3" key="2">
    <citation type="journal article" date="2010" name="Nucleic Acids Res.">
        <title>BeetleBase in 2010: revisions to provide comprehensive genomic information for Tribolium castaneum.</title>
        <authorList>
            <person name="Kim H.S."/>
            <person name="Murphy T."/>
            <person name="Xia J."/>
            <person name="Caragea D."/>
            <person name="Park Y."/>
            <person name="Beeman R.W."/>
            <person name="Lorenzen M.D."/>
            <person name="Butcher S."/>
            <person name="Manak J.R."/>
            <person name="Brown S.J."/>
        </authorList>
    </citation>
    <scope>GENOME REANNOTATION</scope>
    <source>
        <strain evidence="2 3">Georgia GA2</strain>
    </source>
</reference>
<dbReference type="OrthoDB" id="6726092at2759"/>
<name>A0A139WNC6_TRICA</name>
<reference evidence="2 3" key="1">
    <citation type="journal article" date="2008" name="Nature">
        <title>The genome of the model beetle and pest Tribolium castaneum.</title>
        <authorList>
            <consortium name="Tribolium Genome Sequencing Consortium"/>
            <person name="Richards S."/>
            <person name="Gibbs R.A."/>
            <person name="Weinstock G.M."/>
            <person name="Brown S.J."/>
            <person name="Denell R."/>
            <person name="Beeman R.W."/>
            <person name="Gibbs R."/>
            <person name="Beeman R.W."/>
            <person name="Brown S.J."/>
            <person name="Bucher G."/>
            <person name="Friedrich M."/>
            <person name="Grimmelikhuijzen C.J."/>
            <person name="Klingler M."/>
            <person name="Lorenzen M."/>
            <person name="Richards S."/>
            <person name="Roth S."/>
            <person name="Schroder R."/>
            <person name="Tautz D."/>
            <person name="Zdobnov E.M."/>
            <person name="Muzny D."/>
            <person name="Gibbs R.A."/>
            <person name="Weinstock G.M."/>
            <person name="Attaway T."/>
            <person name="Bell S."/>
            <person name="Buhay C.J."/>
            <person name="Chandrabose M.N."/>
            <person name="Chavez D."/>
            <person name="Clerk-Blankenburg K.P."/>
            <person name="Cree A."/>
            <person name="Dao M."/>
            <person name="Davis C."/>
            <person name="Chacko J."/>
            <person name="Dinh H."/>
            <person name="Dugan-Rocha S."/>
            <person name="Fowler G."/>
            <person name="Garner T.T."/>
            <person name="Garnes J."/>
            <person name="Gnirke A."/>
            <person name="Hawes A."/>
            <person name="Hernandez J."/>
            <person name="Hines S."/>
            <person name="Holder M."/>
            <person name="Hume J."/>
            <person name="Jhangiani S.N."/>
            <person name="Joshi V."/>
            <person name="Khan Z.M."/>
            <person name="Jackson L."/>
            <person name="Kovar C."/>
            <person name="Kowis A."/>
            <person name="Lee S."/>
            <person name="Lewis L.R."/>
            <person name="Margolis J."/>
            <person name="Morgan M."/>
            <person name="Nazareth L.V."/>
            <person name="Nguyen N."/>
            <person name="Okwuonu G."/>
            <person name="Parker D."/>
            <person name="Richards S."/>
            <person name="Ruiz S.J."/>
            <person name="Santibanez J."/>
            <person name="Savard J."/>
            <person name="Scherer S.E."/>
            <person name="Schneider B."/>
            <person name="Sodergren E."/>
            <person name="Tautz D."/>
            <person name="Vattahil S."/>
            <person name="Villasana D."/>
            <person name="White C.S."/>
            <person name="Wright R."/>
            <person name="Park Y."/>
            <person name="Beeman R.W."/>
            <person name="Lord J."/>
            <person name="Oppert B."/>
            <person name="Lorenzen M."/>
            <person name="Brown S."/>
            <person name="Wang L."/>
            <person name="Savard J."/>
            <person name="Tautz D."/>
            <person name="Richards S."/>
            <person name="Weinstock G."/>
            <person name="Gibbs R.A."/>
            <person name="Liu Y."/>
            <person name="Worley K."/>
            <person name="Weinstock G."/>
            <person name="Elsik C.G."/>
            <person name="Reese J.T."/>
            <person name="Elhaik E."/>
            <person name="Landan G."/>
            <person name="Graur D."/>
            <person name="Arensburger P."/>
            <person name="Atkinson P."/>
            <person name="Beeman R.W."/>
            <person name="Beidler J."/>
            <person name="Brown S.J."/>
            <person name="Demuth J.P."/>
            <person name="Drury D.W."/>
            <person name="Du Y.Z."/>
            <person name="Fujiwara H."/>
            <person name="Lorenzen M."/>
            <person name="Maselli V."/>
            <person name="Osanai M."/>
            <person name="Park Y."/>
            <person name="Robertson H.M."/>
            <person name="Tu Z."/>
            <person name="Wang J.J."/>
            <person name="Wang S."/>
            <person name="Richards S."/>
            <person name="Song H."/>
            <person name="Zhang L."/>
            <person name="Sodergren E."/>
            <person name="Werner D."/>
            <person name="Stanke M."/>
            <person name="Morgenstern B."/>
            <person name="Solovyev V."/>
            <person name="Kosarev P."/>
            <person name="Brown G."/>
            <person name="Chen H.C."/>
            <person name="Ermolaeva O."/>
            <person name="Hlavina W."/>
            <person name="Kapustin Y."/>
            <person name="Kiryutin B."/>
            <person name="Kitts P."/>
            <person name="Maglott D."/>
            <person name="Pruitt K."/>
            <person name="Sapojnikov V."/>
            <person name="Souvorov A."/>
            <person name="Mackey A.J."/>
            <person name="Waterhouse R.M."/>
            <person name="Wyder S."/>
            <person name="Zdobnov E.M."/>
            <person name="Zdobnov E.M."/>
            <person name="Wyder S."/>
            <person name="Kriventseva E.V."/>
            <person name="Kadowaki T."/>
            <person name="Bork P."/>
            <person name="Aranda M."/>
            <person name="Bao R."/>
            <person name="Beermann A."/>
            <person name="Berns N."/>
            <person name="Bolognesi R."/>
            <person name="Bonneton F."/>
            <person name="Bopp D."/>
            <person name="Brown S.J."/>
            <person name="Bucher G."/>
            <person name="Butts T."/>
            <person name="Chaumot A."/>
            <person name="Denell R.E."/>
            <person name="Ferrier D.E."/>
            <person name="Friedrich M."/>
            <person name="Gordon C.M."/>
            <person name="Jindra M."/>
            <person name="Klingler M."/>
            <person name="Lan Q."/>
            <person name="Lattorff H.M."/>
            <person name="Laudet V."/>
            <person name="von Levetsow C."/>
            <person name="Liu Z."/>
            <person name="Lutz R."/>
            <person name="Lynch J.A."/>
            <person name="da Fonseca R.N."/>
            <person name="Posnien N."/>
            <person name="Reuter R."/>
            <person name="Roth S."/>
            <person name="Savard J."/>
            <person name="Schinko J.B."/>
            <person name="Schmitt C."/>
            <person name="Schoppmeier M."/>
            <person name="Schroder R."/>
            <person name="Shippy T.D."/>
            <person name="Simonnet F."/>
            <person name="Marques-Souza H."/>
            <person name="Tautz D."/>
            <person name="Tomoyasu Y."/>
            <person name="Trauner J."/>
            <person name="Van der Zee M."/>
            <person name="Vervoort M."/>
            <person name="Wittkopp N."/>
            <person name="Wimmer E.A."/>
            <person name="Yang X."/>
            <person name="Jones A.K."/>
            <person name="Sattelle D.B."/>
            <person name="Ebert P.R."/>
            <person name="Nelson D."/>
            <person name="Scott J.G."/>
            <person name="Beeman R.W."/>
            <person name="Muthukrishnan S."/>
            <person name="Kramer K.J."/>
            <person name="Arakane Y."/>
            <person name="Beeman R.W."/>
            <person name="Zhu Q."/>
            <person name="Hogenkamp D."/>
            <person name="Dixit R."/>
            <person name="Oppert B."/>
            <person name="Jiang H."/>
            <person name="Zou Z."/>
            <person name="Marshall J."/>
            <person name="Elpidina E."/>
            <person name="Vinokurov K."/>
            <person name="Oppert C."/>
            <person name="Zou Z."/>
            <person name="Evans J."/>
            <person name="Lu Z."/>
            <person name="Zhao P."/>
            <person name="Sumathipala N."/>
            <person name="Altincicek B."/>
            <person name="Vilcinskas A."/>
            <person name="Williams M."/>
            <person name="Hultmark D."/>
            <person name="Hetru C."/>
            <person name="Jiang H."/>
            <person name="Grimmelikhuijzen C.J."/>
            <person name="Hauser F."/>
            <person name="Cazzamali G."/>
            <person name="Williamson M."/>
            <person name="Park Y."/>
            <person name="Li B."/>
            <person name="Tanaka Y."/>
            <person name="Predel R."/>
            <person name="Neupert S."/>
            <person name="Schachtner J."/>
            <person name="Verleyen P."/>
            <person name="Raible F."/>
            <person name="Bork P."/>
            <person name="Friedrich M."/>
            <person name="Walden K.K."/>
            <person name="Robertson H.M."/>
            <person name="Angeli S."/>
            <person name="Foret S."/>
            <person name="Bucher G."/>
            <person name="Schuetz S."/>
            <person name="Maleszka R."/>
            <person name="Wimmer E.A."/>
            <person name="Beeman R.W."/>
            <person name="Lorenzen M."/>
            <person name="Tomoyasu Y."/>
            <person name="Miller S.C."/>
            <person name="Grossmann D."/>
            <person name="Bucher G."/>
        </authorList>
    </citation>
    <scope>NUCLEOTIDE SEQUENCE [LARGE SCALE GENOMIC DNA]</scope>
    <source>
        <strain evidence="2 3">Georgia GA2</strain>
    </source>
</reference>
<evidence type="ECO:0000256" key="1">
    <source>
        <dbReference type="SAM" id="SignalP"/>
    </source>
</evidence>
<feature type="chain" id="PRO_5007300233" evidence="1">
    <location>
        <begin position="33"/>
        <end position="245"/>
    </location>
</feature>
<gene>
    <name evidence="2" type="primary">AUGUSTUS-3.0.2_32236</name>
    <name evidence="2" type="ORF">TcasGA2_TC032236</name>
</gene>
<keyword evidence="1" id="KW-0732">Signal</keyword>
<keyword evidence="3" id="KW-1185">Reference proteome</keyword>
<dbReference type="KEGG" id="tca:103312159"/>
<protein>
    <submittedName>
        <fullName evidence="2">Uncharacterized protein</fullName>
    </submittedName>
</protein>
<sequence>MINSAAPGPGFHHSFKFAIVVTVATLLRSCSSAPTMDYPWWYHPCTSSIDRAPERHERSTKHHLEFIKRQYETFLHQLNIGIKNIYKLYKKEQKNTKVPRFKWFNKKKMLKPFDNTKNDVQKRTELHKALQYVAGNLEVLRRLNVTTATDFKEDRRQQIYSNITNHLKLLLCEVYDSFERNQVPAGIPLHKMKIGFRKETDLTRAQMYDLIYFRRLKTFLKALKKKMFKRNKRKKNSEVKNKKRT</sequence>